<name>A0A1Z3U0E2_9STAP</name>
<dbReference type="KEGG" id="spet:CEP67_05495"/>
<organism evidence="2 3">
    <name type="scientific">Staphylococcus pettenkoferi</name>
    <dbReference type="NCBI Taxonomy" id="170573"/>
    <lineage>
        <taxon>Bacteria</taxon>
        <taxon>Bacillati</taxon>
        <taxon>Bacillota</taxon>
        <taxon>Bacilli</taxon>
        <taxon>Bacillales</taxon>
        <taxon>Staphylococcaceae</taxon>
        <taxon>Staphylococcus</taxon>
    </lineage>
</organism>
<dbReference type="RefSeq" id="WP_002471321.1">
    <property type="nucleotide sequence ID" value="NZ_CP022096.2"/>
</dbReference>
<keyword evidence="1" id="KW-1133">Transmembrane helix</keyword>
<dbReference type="Proteomes" id="UP000235748">
    <property type="component" value="Unassembled WGS sequence"/>
</dbReference>
<proteinExistence type="predicted"/>
<dbReference type="STRING" id="170573.GCA_001076995_02046"/>
<reference evidence="2 3" key="1">
    <citation type="submission" date="2017-09" db="EMBL/GenBank/DDBJ databases">
        <title>Bacterial strain isolated from the female urinary microbiota.</title>
        <authorList>
            <person name="Thomas-White K."/>
            <person name="Kumar N."/>
            <person name="Forster S."/>
            <person name="Putonti C."/>
            <person name="Lawley T."/>
            <person name="Wolfe A.J."/>
        </authorList>
    </citation>
    <scope>NUCLEOTIDE SEQUENCE [LARGE SCALE GENOMIC DNA]</scope>
    <source>
        <strain evidence="2 3">UMB0834</strain>
    </source>
</reference>
<evidence type="ECO:0000256" key="1">
    <source>
        <dbReference type="SAM" id="Phobius"/>
    </source>
</evidence>
<comment type="caution">
    <text evidence="2">The sequence shown here is derived from an EMBL/GenBank/DDBJ whole genome shotgun (WGS) entry which is preliminary data.</text>
</comment>
<feature type="transmembrane region" description="Helical" evidence="1">
    <location>
        <begin position="90"/>
        <end position="109"/>
    </location>
</feature>
<dbReference type="EMBL" id="PNGG01000005">
    <property type="protein sequence ID" value="PMC18003.1"/>
    <property type="molecule type" value="Genomic_DNA"/>
</dbReference>
<evidence type="ECO:0000313" key="2">
    <source>
        <dbReference type="EMBL" id="PMC18003.1"/>
    </source>
</evidence>
<feature type="transmembrane region" description="Helical" evidence="1">
    <location>
        <begin position="65"/>
        <end position="84"/>
    </location>
</feature>
<keyword evidence="1" id="KW-0472">Membrane</keyword>
<dbReference type="GeneID" id="42043279"/>
<protein>
    <submittedName>
        <fullName evidence="2">Uncharacterized protein</fullName>
    </submittedName>
</protein>
<keyword evidence="1" id="KW-0812">Transmembrane</keyword>
<feature type="transmembrane region" description="Helical" evidence="1">
    <location>
        <begin position="7"/>
        <end position="27"/>
    </location>
</feature>
<dbReference type="AlphaFoldDB" id="A0A1Z3U0E2"/>
<evidence type="ECO:0000313" key="3">
    <source>
        <dbReference type="Proteomes" id="UP000235748"/>
    </source>
</evidence>
<feature type="transmembrane region" description="Helical" evidence="1">
    <location>
        <begin position="33"/>
        <end position="58"/>
    </location>
</feature>
<sequence>MKQNLKLRTLIIAIIFGVLFFLINIFSKHETSTLGIIGKSVLAALVFALLYYTLFALLNTPERKFKFGVTIPIAMLLGIILGAIVATIKIGIIVGLVVGIIAGYVWEFIANKSGNGGK</sequence>
<accession>A0A1Z3U0E2</accession>
<gene>
    <name evidence="2" type="ORF">CJ235_09235</name>
</gene>